<name>A0A195FEB7_9HYME</name>
<dbReference type="AlphaFoldDB" id="A0A195FEB7"/>
<accession>A0A195FEB7</accession>
<dbReference type="Proteomes" id="UP000078541">
    <property type="component" value="Unassembled WGS sequence"/>
</dbReference>
<dbReference type="EMBL" id="KQ981673">
    <property type="protein sequence ID" value="KYN38364.1"/>
    <property type="molecule type" value="Genomic_DNA"/>
</dbReference>
<sequence length="59" mass="7076">MCETFIFNKTNDIVVEQRRTPLKLRACLNDTDVPYFDRFSFDKMVNKYVPMFLCFLVCV</sequence>
<evidence type="ECO:0000313" key="1">
    <source>
        <dbReference type="EMBL" id="KYN38364.1"/>
    </source>
</evidence>
<reference evidence="1 2" key="1">
    <citation type="submission" date="2016-03" db="EMBL/GenBank/DDBJ databases">
        <title>Trachymyrmex septentrionalis WGS genome.</title>
        <authorList>
            <person name="Nygaard S."/>
            <person name="Hu H."/>
            <person name="Boomsma J."/>
            <person name="Zhang G."/>
        </authorList>
    </citation>
    <scope>NUCLEOTIDE SEQUENCE [LARGE SCALE GENOMIC DNA]</scope>
    <source>
        <strain evidence="1">Tsep2-gDNA-1</strain>
        <tissue evidence="1">Whole body</tissue>
    </source>
</reference>
<organism evidence="1 2">
    <name type="scientific">Trachymyrmex septentrionalis</name>
    <dbReference type="NCBI Taxonomy" id="34720"/>
    <lineage>
        <taxon>Eukaryota</taxon>
        <taxon>Metazoa</taxon>
        <taxon>Ecdysozoa</taxon>
        <taxon>Arthropoda</taxon>
        <taxon>Hexapoda</taxon>
        <taxon>Insecta</taxon>
        <taxon>Pterygota</taxon>
        <taxon>Neoptera</taxon>
        <taxon>Endopterygota</taxon>
        <taxon>Hymenoptera</taxon>
        <taxon>Apocrita</taxon>
        <taxon>Aculeata</taxon>
        <taxon>Formicoidea</taxon>
        <taxon>Formicidae</taxon>
        <taxon>Myrmicinae</taxon>
        <taxon>Trachymyrmex</taxon>
    </lineage>
</organism>
<proteinExistence type="predicted"/>
<evidence type="ECO:0000313" key="2">
    <source>
        <dbReference type="Proteomes" id="UP000078541"/>
    </source>
</evidence>
<protein>
    <submittedName>
        <fullName evidence="1">Uncharacterized protein</fullName>
    </submittedName>
</protein>
<gene>
    <name evidence="1" type="ORF">ALC56_07404</name>
</gene>
<keyword evidence="2" id="KW-1185">Reference proteome</keyword>